<sequence>MYRTTLLARARFNELWGNLPALTVLAAFPGWGRTTLLQQCDEWLASHATHLQRRWIRDRDSLTAVLERGTVRQETVYLVDDVLASATDPLWGRLLAFARSHPTQRFLVASIDTPLFDEDAPADVVILDERHIRFSRNEQAEIARTLPEGANFSDELKGCPSLIHLQWQRLSAQQDERQRWTPMVVPELQLFKIWAKAWPEAERPKSALFTALHNARYLRRFSFDILARDTALQRILAAQFPRLDAMPMFVREFDAELEVDVYAWTRVVWGALTPHDTRADRSRGFTDALERVRDAGMHTGQLYYLLTLRHNFEAEELVASSFDECVRTVDQWTEELLLQQIDPQLFPHRALLSVELHRRRYGPSDAHLGTVALALESLRLRRAPDPRGAGSYSK</sequence>
<keyword evidence="2" id="KW-1185">Reference proteome</keyword>
<dbReference type="RefSeq" id="WP_143008249.1">
    <property type="nucleotide sequence ID" value="NZ_FNGP01000003.1"/>
</dbReference>
<name>A0A1G9KH35_9ACTN</name>
<protein>
    <submittedName>
        <fullName evidence="1">Uncharacterized protein</fullName>
    </submittedName>
</protein>
<dbReference type="AlphaFoldDB" id="A0A1G9KH35"/>
<proteinExistence type="predicted"/>
<accession>A0A1G9KH35</accession>
<dbReference type="Proteomes" id="UP000199475">
    <property type="component" value="Unassembled WGS sequence"/>
</dbReference>
<evidence type="ECO:0000313" key="2">
    <source>
        <dbReference type="Proteomes" id="UP000199475"/>
    </source>
</evidence>
<gene>
    <name evidence="1" type="ORF">SAMN04488242_1616</name>
</gene>
<dbReference type="STRING" id="686624.SAMN04488242_1616"/>
<organism evidence="1 2">
    <name type="scientific">Tessaracoccus oleiagri</name>
    <dbReference type="NCBI Taxonomy" id="686624"/>
    <lineage>
        <taxon>Bacteria</taxon>
        <taxon>Bacillati</taxon>
        <taxon>Actinomycetota</taxon>
        <taxon>Actinomycetes</taxon>
        <taxon>Propionibacteriales</taxon>
        <taxon>Propionibacteriaceae</taxon>
        <taxon>Tessaracoccus</taxon>
    </lineage>
</organism>
<evidence type="ECO:0000313" key="1">
    <source>
        <dbReference type="EMBL" id="SDL48683.1"/>
    </source>
</evidence>
<dbReference type="OrthoDB" id="134985at2"/>
<reference evidence="1 2" key="1">
    <citation type="submission" date="2016-10" db="EMBL/GenBank/DDBJ databases">
        <authorList>
            <person name="de Groot N.N."/>
        </authorList>
    </citation>
    <scope>NUCLEOTIDE SEQUENCE [LARGE SCALE GENOMIC DNA]</scope>
    <source>
        <strain evidence="1 2">CGMCC 1.9159</strain>
    </source>
</reference>
<dbReference type="EMBL" id="FNGP01000003">
    <property type="protein sequence ID" value="SDL48683.1"/>
    <property type="molecule type" value="Genomic_DNA"/>
</dbReference>